<feature type="transmembrane region" description="Helical" evidence="1">
    <location>
        <begin position="86"/>
        <end position="105"/>
    </location>
</feature>
<dbReference type="eggNOG" id="COG1073">
    <property type="taxonomic scope" value="Bacteria"/>
</dbReference>
<dbReference type="Pfam" id="PF12695">
    <property type="entry name" value="Abhydrolase_5"/>
    <property type="match status" value="1"/>
</dbReference>
<reference evidence="3 4" key="1">
    <citation type="journal article" date="2011" name="J. Bacteriol.">
        <title>Genome sequence of the 1,4-dioxane-degrading Pseudonocardia dioxanivorans strain CB1190.</title>
        <authorList>
            <person name="Sales C.M."/>
            <person name="Mahendra S."/>
            <person name="Grostern A."/>
            <person name="Parales R.E."/>
            <person name="Goodwin L.A."/>
            <person name="Woyke T."/>
            <person name="Nolan M."/>
            <person name="Lapidus A."/>
            <person name="Chertkov O."/>
            <person name="Ovchinnikova G."/>
            <person name="Sczyrba A."/>
            <person name="Alvarez-Cohen L."/>
        </authorList>
    </citation>
    <scope>NUCLEOTIDE SEQUENCE [LARGE SCALE GENOMIC DNA]</scope>
    <source>
        <strain evidence="4">ATCC 55486 / DSM 44775 / JCM 13855 / CB1190</strain>
    </source>
</reference>
<protein>
    <recommendedName>
        <fullName evidence="2">Alpha/beta hydrolase fold-5 domain-containing protein</fullName>
    </recommendedName>
</protein>
<sequence>MRAEDPTTTAAPRRGVPVPRRLGAVVAGVVAVGVAAWVAVTRWAAVAAGHPSYGWLLAGLAVAGVVMLAWSTRVRRRRKRGGWNRAARAVPAVVLVLAAVAAGWLRPFPATADAGGPGVVDLSTSIELRPAGPPVGSGLVFYPGARVDPRAYVAILRPLAEAGHLVVIVKPPLGLALLAPAQAAGVVAAHPEVGRWVVGGHSMGGVAAAKYAEEPGSRASGLVLWAAYPADDLASRTGLAVTSVSGTADGLTTAADVEASRARLPSGTRFVAVPGAVHADFGDYGPQPGDGVPTTDHATAQAAIRQATLDALG</sequence>
<evidence type="ECO:0000313" key="4">
    <source>
        <dbReference type="Proteomes" id="UP000007809"/>
    </source>
</evidence>
<keyword evidence="1" id="KW-1133">Transmembrane helix</keyword>
<evidence type="ECO:0000259" key="2">
    <source>
        <dbReference type="Pfam" id="PF12695"/>
    </source>
</evidence>
<feature type="transmembrane region" description="Helical" evidence="1">
    <location>
        <begin position="21"/>
        <end position="40"/>
    </location>
</feature>
<dbReference type="InterPro" id="IPR029058">
    <property type="entry name" value="AB_hydrolase_fold"/>
</dbReference>
<dbReference type="GO" id="GO:0016787">
    <property type="term" value="F:hydrolase activity"/>
    <property type="evidence" value="ECO:0007669"/>
    <property type="project" value="InterPro"/>
</dbReference>
<evidence type="ECO:0000313" key="3">
    <source>
        <dbReference type="EMBL" id="AEA27428.1"/>
    </source>
</evidence>
<feature type="domain" description="Alpha/beta hydrolase fold-5" evidence="2">
    <location>
        <begin position="138"/>
        <end position="294"/>
    </location>
</feature>
<keyword evidence="4" id="KW-1185">Reference proteome</keyword>
<accession>F4CUV9</accession>
<dbReference type="InterPro" id="IPR029059">
    <property type="entry name" value="AB_hydrolase_5"/>
</dbReference>
<dbReference type="Gene3D" id="3.40.50.1820">
    <property type="entry name" value="alpha/beta hydrolase"/>
    <property type="match status" value="1"/>
</dbReference>
<gene>
    <name evidence="3" type="ordered locus">Psed_5294</name>
</gene>
<keyword evidence="1" id="KW-0812">Transmembrane</keyword>
<dbReference type="KEGG" id="pdx:Psed_5294"/>
<feature type="transmembrane region" description="Helical" evidence="1">
    <location>
        <begin position="52"/>
        <end position="74"/>
    </location>
</feature>
<dbReference type="Proteomes" id="UP000007809">
    <property type="component" value="Chromosome"/>
</dbReference>
<dbReference type="EMBL" id="CP002593">
    <property type="protein sequence ID" value="AEA27428.1"/>
    <property type="molecule type" value="Genomic_DNA"/>
</dbReference>
<dbReference type="AlphaFoldDB" id="F4CUV9"/>
<evidence type="ECO:0000256" key="1">
    <source>
        <dbReference type="SAM" id="Phobius"/>
    </source>
</evidence>
<dbReference type="HOGENOM" id="CLU_077889_0_0_11"/>
<dbReference type="SUPFAM" id="SSF53474">
    <property type="entry name" value="alpha/beta-Hydrolases"/>
    <property type="match status" value="1"/>
</dbReference>
<name>F4CUV9_PSEUX</name>
<keyword evidence="1" id="KW-0472">Membrane</keyword>
<organism evidence="3 4">
    <name type="scientific">Pseudonocardia dioxanivorans (strain ATCC 55486 / DSM 44775 / JCM 13855 / CB1190)</name>
    <dbReference type="NCBI Taxonomy" id="675635"/>
    <lineage>
        <taxon>Bacteria</taxon>
        <taxon>Bacillati</taxon>
        <taxon>Actinomycetota</taxon>
        <taxon>Actinomycetes</taxon>
        <taxon>Pseudonocardiales</taxon>
        <taxon>Pseudonocardiaceae</taxon>
        <taxon>Pseudonocardia</taxon>
    </lineage>
</organism>
<proteinExistence type="predicted"/>
<dbReference type="STRING" id="675635.Psed_5294"/>